<dbReference type="PANTHER" id="PTHR32027">
    <property type="entry name" value="CYTOSINE DEAMINASE"/>
    <property type="match status" value="1"/>
</dbReference>
<protein>
    <submittedName>
        <fullName evidence="4">Metal-dependent hydrolase</fullName>
    </submittedName>
</protein>
<dbReference type="OrthoDB" id="9815027at2"/>
<dbReference type="SUPFAM" id="SSF51338">
    <property type="entry name" value="Composite domain of metallo-dependent hydrolases"/>
    <property type="match status" value="1"/>
</dbReference>
<proteinExistence type="predicted"/>
<dbReference type="Gene3D" id="2.30.40.10">
    <property type="entry name" value="Urease, subunit C, domain 1"/>
    <property type="match status" value="1"/>
</dbReference>
<keyword evidence="2 4" id="KW-0378">Hydrolase</keyword>
<dbReference type="CDD" id="cd01293">
    <property type="entry name" value="Bact_CD"/>
    <property type="match status" value="1"/>
</dbReference>
<keyword evidence="4" id="KW-0614">Plasmid</keyword>
<evidence type="ECO:0000256" key="2">
    <source>
        <dbReference type="ARBA" id="ARBA00022801"/>
    </source>
</evidence>
<keyword evidence="5" id="KW-1185">Reference proteome</keyword>
<gene>
    <name evidence="4" type="ORF">D3Y57_00435</name>
</gene>
<dbReference type="KEGG" id="spha:D3Y57_00435"/>
<evidence type="ECO:0000313" key="5">
    <source>
        <dbReference type="Proteomes" id="UP000276254"/>
    </source>
</evidence>
<dbReference type="InterPro" id="IPR013108">
    <property type="entry name" value="Amidohydro_3"/>
</dbReference>
<dbReference type="SUPFAM" id="SSF51556">
    <property type="entry name" value="Metallo-dependent hydrolases"/>
    <property type="match status" value="1"/>
</dbReference>
<dbReference type="EMBL" id="CP032827">
    <property type="protein sequence ID" value="AYJ84609.1"/>
    <property type="molecule type" value="Genomic_DNA"/>
</dbReference>
<dbReference type="Gene3D" id="3.20.20.140">
    <property type="entry name" value="Metal-dependent hydrolases"/>
    <property type="match status" value="1"/>
</dbReference>
<dbReference type="GO" id="GO:0019239">
    <property type="term" value="F:deaminase activity"/>
    <property type="evidence" value="ECO:0007669"/>
    <property type="project" value="UniProtKB-ARBA"/>
</dbReference>
<dbReference type="InterPro" id="IPR052349">
    <property type="entry name" value="Metallo-hydrolase_Enzymes"/>
</dbReference>
<dbReference type="Proteomes" id="UP000276254">
    <property type="component" value="Plasmid unnamed2"/>
</dbReference>
<dbReference type="NCBIfam" id="NF004636">
    <property type="entry name" value="PRK05985.1"/>
    <property type="match status" value="1"/>
</dbReference>
<geneLocation type="plasmid" evidence="4">
    <name>unnamed2</name>
</geneLocation>
<evidence type="ECO:0000259" key="3">
    <source>
        <dbReference type="Pfam" id="PF07969"/>
    </source>
</evidence>
<evidence type="ECO:0000313" key="4">
    <source>
        <dbReference type="EMBL" id="AYJ84609.1"/>
    </source>
</evidence>
<dbReference type="AlphaFoldDB" id="A0A494T5F0"/>
<dbReference type="GO" id="GO:0046872">
    <property type="term" value="F:metal ion binding"/>
    <property type="evidence" value="ECO:0007669"/>
    <property type="project" value="UniProtKB-KW"/>
</dbReference>
<accession>A0A494T5F0</accession>
<dbReference type="FunFam" id="3.20.20.140:FF:000019">
    <property type="entry name" value="Cytosine deaminase"/>
    <property type="match status" value="1"/>
</dbReference>
<sequence>MILPEPANTRLFINAVSPDGVRRDLAVRDGRFCDIAMVGRDDKIEVVDLHGLLVLPAFVDGHVHLDKSFVGDRWHSHVTADSLGARLAIEKDLLADALPIIERAEALLARAHGFGTVAMRSHVDIDATLGLSTLHAVMEACERWHDRVSVELVAFPQAGILSSPGTADLLDAAMREGASVVGGLDPTTFDGDADAHLNIVFGVAGRHGAQIDIHLHEPGLQGIEQLRRIASRTSAEGMYGKVAVSHAYALGEVGSDEAARTADILAEAGVSIMTNAPGDRPFPPILMLRAAGVRVFSGNDNIRDAWWPYGDADMLGRAMLIGYRSGFLSDADLAVALDMATSVAANVLGLERYGLAAGDDATFVVVDAETPAAAVAAPSCARRLIQRGATVPIDRSRLANL</sequence>
<feature type="domain" description="Amidohydrolase 3" evidence="3">
    <location>
        <begin position="122"/>
        <end position="372"/>
    </location>
</feature>
<dbReference type="PANTHER" id="PTHR32027:SF9">
    <property type="entry name" value="BLL3847 PROTEIN"/>
    <property type="match status" value="1"/>
</dbReference>
<reference evidence="4 5" key="1">
    <citation type="submission" date="2018-09" db="EMBL/GenBank/DDBJ databases">
        <title>Sphingomonas peninsula sp. nov., isolated from fildes peninsula, Antarctic soil.</title>
        <authorList>
            <person name="Yingchao G."/>
        </authorList>
    </citation>
    <scope>NUCLEOTIDE SEQUENCE [LARGE SCALE GENOMIC DNA]</scope>
    <source>
        <strain evidence="4 5">YZ-8</strain>
        <plasmid evidence="4 5">unnamed2</plasmid>
    </source>
</reference>
<dbReference type="InterPro" id="IPR011059">
    <property type="entry name" value="Metal-dep_hydrolase_composite"/>
</dbReference>
<dbReference type="Pfam" id="PF07969">
    <property type="entry name" value="Amidohydro_3"/>
    <property type="match status" value="1"/>
</dbReference>
<dbReference type="InterPro" id="IPR032466">
    <property type="entry name" value="Metal_Hydrolase"/>
</dbReference>
<organism evidence="4 5">
    <name type="scientific">Sphingomonas paeninsulae</name>
    <dbReference type="NCBI Taxonomy" id="2319844"/>
    <lineage>
        <taxon>Bacteria</taxon>
        <taxon>Pseudomonadati</taxon>
        <taxon>Pseudomonadota</taxon>
        <taxon>Alphaproteobacteria</taxon>
        <taxon>Sphingomonadales</taxon>
        <taxon>Sphingomonadaceae</taxon>
        <taxon>Sphingomonas</taxon>
    </lineage>
</organism>
<name>A0A494T5F0_SPHPE</name>
<keyword evidence="1" id="KW-0479">Metal-binding</keyword>
<dbReference type="GO" id="GO:0016814">
    <property type="term" value="F:hydrolase activity, acting on carbon-nitrogen (but not peptide) bonds, in cyclic amidines"/>
    <property type="evidence" value="ECO:0007669"/>
    <property type="project" value="TreeGrafter"/>
</dbReference>
<evidence type="ECO:0000256" key="1">
    <source>
        <dbReference type="ARBA" id="ARBA00022723"/>
    </source>
</evidence>